<sequence length="266" mass="30486">MSDLATLQHAFIALLHNENNSLANNIVDQAPLEVCQRLEIYQSAYRIRLRGVLEQDHETLGFYLGDELFEAMMDGYINYYPSQSRSLRQFGERLPEFLRITPPFSEHGILAEIAEFERILLSSFDSGDASLLRWPQLQAIDINQWPNMVLQLHPSVYFFKCAYASVESWRALKEKKTPPLADIHEPHHWLIARGTDHRTGFHPLDKKQWLCLKSIADGMPFSMVCQSIVGEFDDEQTCSMFVIGVLQLGIEQGWFSGVNMLHGTLV</sequence>
<comment type="caution">
    <text evidence="2">The sequence shown here is derived from an EMBL/GenBank/DDBJ whole genome shotgun (WGS) entry which is preliminary data.</text>
</comment>
<keyword evidence="3" id="KW-1185">Reference proteome</keyword>
<name>A0ABR9EAX0_9GAMM</name>
<dbReference type="Pfam" id="PF09836">
    <property type="entry name" value="DUF2063"/>
    <property type="match status" value="1"/>
</dbReference>
<dbReference type="Proteomes" id="UP000615755">
    <property type="component" value="Unassembled WGS sequence"/>
</dbReference>
<dbReference type="InterPro" id="IPR018640">
    <property type="entry name" value="DUF2063"/>
</dbReference>
<protein>
    <recommendedName>
        <fullName evidence="1">Putative DNA-binding domain-containing protein</fullName>
    </recommendedName>
</protein>
<gene>
    <name evidence="2" type="ORF">PAUR_a0887</name>
</gene>
<evidence type="ECO:0000313" key="2">
    <source>
        <dbReference type="EMBL" id="MBE0367519.1"/>
    </source>
</evidence>
<organism evidence="2 3">
    <name type="scientific">Pseudoalteromonas aurantia 208</name>
    <dbReference type="NCBI Taxonomy" id="1314867"/>
    <lineage>
        <taxon>Bacteria</taxon>
        <taxon>Pseudomonadati</taxon>
        <taxon>Pseudomonadota</taxon>
        <taxon>Gammaproteobacteria</taxon>
        <taxon>Alteromonadales</taxon>
        <taxon>Pseudoalteromonadaceae</taxon>
        <taxon>Pseudoalteromonas</taxon>
    </lineage>
</organism>
<dbReference type="Gene3D" id="1.10.150.690">
    <property type="entry name" value="DUF2063"/>
    <property type="match status" value="1"/>
</dbReference>
<accession>A0ABR9EAX0</accession>
<dbReference type="EMBL" id="AQGV01000012">
    <property type="protein sequence ID" value="MBE0367519.1"/>
    <property type="molecule type" value="Genomic_DNA"/>
</dbReference>
<feature type="domain" description="Putative DNA-binding" evidence="1">
    <location>
        <begin position="7"/>
        <end position="98"/>
    </location>
</feature>
<evidence type="ECO:0000259" key="1">
    <source>
        <dbReference type="Pfam" id="PF09836"/>
    </source>
</evidence>
<evidence type="ECO:0000313" key="3">
    <source>
        <dbReference type="Proteomes" id="UP000615755"/>
    </source>
</evidence>
<reference evidence="2 3" key="1">
    <citation type="submission" date="2015-03" db="EMBL/GenBank/DDBJ databases">
        <title>Genome sequence of Pseudoalteromonas aurantia.</title>
        <authorList>
            <person name="Xie B.-B."/>
            <person name="Rong J.-C."/>
            <person name="Qin Q.-L."/>
            <person name="Zhang Y.-Z."/>
        </authorList>
    </citation>
    <scope>NUCLEOTIDE SEQUENCE [LARGE SCALE GENOMIC DNA]</scope>
    <source>
        <strain evidence="2 3">208</strain>
    </source>
</reference>
<dbReference type="RefSeq" id="WP_192506943.1">
    <property type="nucleotide sequence ID" value="NZ_AQGV01000012.1"/>
</dbReference>
<dbReference type="InterPro" id="IPR044922">
    <property type="entry name" value="DUF2063_N_sf"/>
</dbReference>
<proteinExistence type="predicted"/>